<keyword evidence="2" id="KW-1185">Reference proteome</keyword>
<comment type="caution">
    <text evidence="1">The sequence shown here is derived from an EMBL/GenBank/DDBJ whole genome shotgun (WGS) entry which is preliminary data.</text>
</comment>
<evidence type="ECO:0000313" key="1">
    <source>
        <dbReference type="EMBL" id="KAJ4704748.1"/>
    </source>
</evidence>
<gene>
    <name evidence="1" type="ORF">OWV82_021611</name>
</gene>
<organism evidence="1 2">
    <name type="scientific">Melia azedarach</name>
    <name type="common">Chinaberry tree</name>
    <dbReference type="NCBI Taxonomy" id="155640"/>
    <lineage>
        <taxon>Eukaryota</taxon>
        <taxon>Viridiplantae</taxon>
        <taxon>Streptophyta</taxon>
        <taxon>Embryophyta</taxon>
        <taxon>Tracheophyta</taxon>
        <taxon>Spermatophyta</taxon>
        <taxon>Magnoliopsida</taxon>
        <taxon>eudicotyledons</taxon>
        <taxon>Gunneridae</taxon>
        <taxon>Pentapetalae</taxon>
        <taxon>rosids</taxon>
        <taxon>malvids</taxon>
        <taxon>Sapindales</taxon>
        <taxon>Meliaceae</taxon>
        <taxon>Melia</taxon>
    </lineage>
</organism>
<sequence length="513" mass="58037">MSSWPKVVARKWLNIQSGADEFHSDYAIKGKTERRKSCSDDDYYVFVREDFPGWLKGAPNGHKQSAIMPEAPPVTDTVNLKMFVGTWNVGGKSPHKGLNLKDWLKSPAPADIYVLGFQEIVPLNAGNVLGAEDNGPAAKWLSLIRQALNRNKTAQELLQNYSGATSPQADQQPCPKPRLSFSDLLSLEDELGYEEFRRLSSLQSNNEEDSASPPSTSGSPMQRRYCLAASKQMVGIFLCVWVRADLYKHISNLKVSCVGRGIMGYLGNKGSISISMTLHQTTFCFVCTHLTSGEKEGDEIRRNSDVTEILKKTRFSHSYKDPTQELPPESILEHDMIFWLGDLNYRLVNGYGDTHELLKRNDWQALLEKDQLRIEQRAGRIFKGWEEGRIYFAPTYKYITNSDHYVVQTSKSKEKRRTPAWCDRILWKGEGLKQMCYIRGESKFSDHRPVNSLFSVQVNLANKTKPRSITSRSCPSKVSTNSALTSTCVAKVQAEELLVFPRPQSYMDKTHSL</sequence>
<name>A0ACC1X092_MELAZ</name>
<accession>A0ACC1X092</accession>
<proteinExistence type="predicted"/>
<dbReference type="Proteomes" id="UP001164539">
    <property type="component" value="Chromosome 12"/>
</dbReference>
<reference evidence="1 2" key="1">
    <citation type="journal article" date="2023" name="Science">
        <title>Complex scaffold remodeling in plant triterpene biosynthesis.</title>
        <authorList>
            <person name="De La Pena R."/>
            <person name="Hodgson H."/>
            <person name="Liu J.C."/>
            <person name="Stephenson M.J."/>
            <person name="Martin A.C."/>
            <person name="Owen C."/>
            <person name="Harkess A."/>
            <person name="Leebens-Mack J."/>
            <person name="Jimenez L.E."/>
            <person name="Osbourn A."/>
            <person name="Sattely E.S."/>
        </authorList>
    </citation>
    <scope>NUCLEOTIDE SEQUENCE [LARGE SCALE GENOMIC DNA]</scope>
    <source>
        <strain evidence="2">cv. JPN11</strain>
        <tissue evidence="1">Leaf</tissue>
    </source>
</reference>
<dbReference type="EMBL" id="CM051405">
    <property type="protein sequence ID" value="KAJ4704748.1"/>
    <property type="molecule type" value="Genomic_DNA"/>
</dbReference>
<protein>
    <submittedName>
        <fullName evidence="1">Type I inositol polyphosphate 5-phosphatase</fullName>
    </submittedName>
</protein>
<evidence type="ECO:0000313" key="2">
    <source>
        <dbReference type="Proteomes" id="UP001164539"/>
    </source>
</evidence>